<dbReference type="Pfam" id="PF01636">
    <property type="entry name" value="APH"/>
    <property type="match status" value="1"/>
</dbReference>
<dbReference type="InterPro" id="IPR011009">
    <property type="entry name" value="Kinase-like_dom_sf"/>
</dbReference>
<protein>
    <recommendedName>
        <fullName evidence="1">Aminoglycoside phosphotransferase domain-containing protein</fullName>
    </recommendedName>
</protein>
<sequence length="435" mass="48636">MSYHDKRGVIASPALLPVDLQGLESAKLRSNTMAAWSDTARMAMIGGASAWRLAMDVCADLFGGAMPYDPDKVATPVALSKLINEGLTDPDRGPVRITQLSQQDIPSVSSNCYNLVLSVEEAEGKLPASVFVKLPMASYATRWFMNIIQSWRLESDFFRDVARGLPLRTPITYATAWRGSRFFLVQENLNIDPAVTLFTNPDMMEGPSLATVHLCLDALARLHCHHHGLSREQQEAVLPYRYHPFLSPQMGVISRTLNRMALEPFMRKHPGIIPPDVAQVYQRTVSEWPKLLKYWFGGPLSLLHGDSHLGNFFVNGNEMGMLDWQAAHWGKGIRDVQYFLSNSLPSGVLASCERDLVTYYAGQRAHYGAPLDASDAWEEYRSFSFHPLMTLIVSIGFGGLNEEQNTVFTEVLRRAVASVQRLDYAHWLKGYLANA</sequence>
<evidence type="ECO:0000313" key="2">
    <source>
        <dbReference type="EMBL" id="MCX2974985.1"/>
    </source>
</evidence>
<evidence type="ECO:0000313" key="3">
    <source>
        <dbReference type="Proteomes" id="UP001143307"/>
    </source>
</evidence>
<dbReference type="EMBL" id="SHNP01000005">
    <property type="protein sequence ID" value="MCX2974985.1"/>
    <property type="molecule type" value="Genomic_DNA"/>
</dbReference>
<name>A0ABT3SYH5_9GAMM</name>
<proteinExistence type="predicted"/>
<dbReference type="Gene3D" id="3.90.1200.10">
    <property type="match status" value="1"/>
</dbReference>
<dbReference type="SUPFAM" id="SSF56112">
    <property type="entry name" value="Protein kinase-like (PK-like)"/>
    <property type="match status" value="1"/>
</dbReference>
<keyword evidence="3" id="KW-1185">Reference proteome</keyword>
<gene>
    <name evidence="2" type="ORF">EYC87_15445</name>
</gene>
<dbReference type="InterPro" id="IPR002575">
    <property type="entry name" value="Aminoglycoside_PTrfase"/>
</dbReference>
<comment type="caution">
    <text evidence="2">The sequence shown here is derived from an EMBL/GenBank/DDBJ whole genome shotgun (WGS) entry which is preliminary data.</text>
</comment>
<dbReference type="Proteomes" id="UP001143307">
    <property type="component" value="Unassembled WGS sequence"/>
</dbReference>
<feature type="domain" description="Aminoglycoside phosphotransferase" evidence="1">
    <location>
        <begin position="262"/>
        <end position="361"/>
    </location>
</feature>
<accession>A0ABT3SYH5</accession>
<organism evidence="2 3">
    <name type="scientific">Candidatus Seongchinamella marina</name>
    <dbReference type="NCBI Taxonomy" id="2518990"/>
    <lineage>
        <taxon>Bacteria</taxon>
        <taxon>Pseudomonadati</taxon>
        <taxon>Pseudomonadota</taxon>
        <taxon>Gammaproteobacteria</taxon>
        <taxon>Cellvibrionales</taxon>
        <taxon>Halieaceae</taxon>
        <taxon>Seongchinamella</taxon>
    </lineage>
</organism>
<reference evidence="2" key="1">
    <citation type="submission" date="2019-02" db="EMBL/GenBank/DDBJ databases">
        <authorList>
            <person name="Li S.-H."/>
        </authorList>
    </citation>
    <scope>NUCLEOTIDE SEQUENCE</scope>
    <source>
        <strain evidence="2">IMCC8485</strain>
    </source>
</reference>
<evidence type="ECO:0000259" key="1">
    <source>
        <dbReference type="Pfam" id="PF01636"/>
    </source>
</evidence>